<organism evidence="1 2">
    <name type="scientific">Brachionus plicatilis</name>
    <name type="common">Marine rotifer</name>
    <name type="synonym">Brachionus muelleri</name>
    <dbReference type="NCBI Taxonomy" id="10195"/>
    <lineage>
        <taxon>Eukaryota</taxon>
        <taxon>Metazoa</taxon>
        <taxon>Spiralia</taxon>
        <taxon>Gnathifera</taxon>
        <taxon>Rotifera</taxon>
        <taxon>Eurotatoria</taxon>
        <taxon>Monogononta</taxon>
        <taxon>Pseudotrocha</taxon>
        <taxon>Ploima</taxon>
        <taxon>Brachionidae</taxon>
        <taxon>Brachionus</taxon>
    </lineage>
</organism>
<evidence type="ECO:0000313" key="2">
    <source>
        <dbReference type="Proteomes" id="UP000276133"/>
    </source>
</evidence>
<name>A0A3M7SFT7_BRAPC</name>
<dbReference type="EMBL" id="REGN01001440">
    <property type="protein sequence ID" value="RNA34663.1"/>
    <property type="molecule type" value="Genomic_DNA"/>
</dbReference>
<comment type="caution">
    <text evidence="1">The sequence shown here is derived from an EMBL/GenBank/DDBJ whole genome shotgun (WGS) entry which is preliminary data.</text>
</comment>
<keyword evidence="1" id="KW-0640">Prion</keyword>
<proteinExistence type="predicted"/>
<protein>
    <submittedName>
        <fullName evidence="1">Prion-like-(Q N-rich) domain-bearing 25</fullName>
    </submittedName>
</protein>
<accession>A0A3M7SFT7</accession>
<reference evidence="1 2" key="1">
    <citation type="journal article" date="2018" name="Sci. Rep.">
        <title>Genomic signatures of local adaptation to the degree of environmental predictability in rotifers.</title>
        <authorList>
            <person name="Franch-Gras L."/>
            <person name="Hahn C."/>
            <person name="Garcia-Roger E.M."/>
            <person name="Carmona M.J."/>
            <person name="Serra M."/>
            <person name="Gomez A."/>
        </authorList>
    </citation>
    <scope>NUCLEOTIDE SEQUENCE [LARGE SCALE GENOMIC DNA]</scope>
    <source>
        <strain evidence="1">HYR1</strain>
    </source>
</reference>
<gene>
    <name evidence="1" type="ORF">BpHYR1_049323</name>
</gene>
<keyword evidence="1" id="KW-0034">Amyloid</keyword>
<sequence>MQSNLFLLNRCNRVNRFDPFEPHIINRGELQNKLREKFPDNLSNTSIKSALEYFDGSMCVGKKKFSEPCSLTNQCLDSQFTECISSVCSCKQDEYFSQSLAKCVPRVGELQSCFFDDMCLMDMVCNDTHCLCVGNKYFENQTSQCTDQHSFNQYCDKDIQCRKDQGLFCSSNRCLCSSIDHAWSLTANKCLLTYGKQFCSSVNLCNSDQNLKCINQDCDCPDISKYGMCDCERSVGKEEYWNGSYCASANDYSLMCFNDYECQTLTQKTVCISGSCLCLDYSIVILKKYYIAFNALHQVNLTPLLFPKLMWKGTQISSLFDFSLFDSNAILGMILIHYYI</sequence>
<evidence type="ECO:0000313" key="1">
    <source>
        <dbReference type="EMBL" id="RNA34663.1"/>
    </source>
</evidence>
<dbReference type="AlphaFoldDB" id="A0A3M7SFT7"/>
<dbReference type="PANTHER" id="PTHR39069">
    <property type="entry name" value="ECDYSONE-INDUCIBLE GENE E1, ISOFORM A"/>
    <property type="match status" value="1"/>
</dbReference>
<dbReference type="OrthoDB" id="6072984at2759"/>
<dbReference type="Proteomes" id="UP000276133">
    <property type="component" value="Unassembled WGS sequence"/>
</dbReference>
<dbReference type="PANTHER" id="PTHR39069:SF8">
    <property type="entry name" value="FI17111P1"/>
    <property type="match status" value="1"/>
</dbReference>
<keyword evidence="2" id="KW-1185">Reference proteome</keyword>